<organism evidence="2 3">
    <name type="scientific">Champsocephalus gunnari</name>
    <name type="common">Mackerel icefish</name>
    <dbReference type="NCBI Taxonomy" id="52237"/>
    <lineage>
        <taxon>Eukaryota</taxon>
        <taxon>Metazoa</taxon>
        <taxon>Chordata</taxon>
        <taxon>Craniata</taxon>
        <taxon>Vertebrata</taxon>
        <taxon>Euteleostomi</taxon>
        <taxon>Actinopterygii</taxon>
        <taxon>Neopterygii</taxon>
        <taxon>Teleostei</taxon>
        <taxon>Neoteleostei</taxon>
        <taxon>Acanthomorphata</taxon>
        <taxon>Eupercaria</taxon>
        <taxon>Perciformes</taxon>
        <taxon>Notothenioidei</taxon>
        <taxon>Channichthyidae</taxon>
        <taxon>Champsocephalus</taxon>
    </lineage>
</organism>
<sequence>MLCSITQPSLSLSVRRASSKPGSSIALECCLVTAGIERCLEDHHWLSPREMSSIGQFHMRGSAPGSEWRWAGSIQYPGFINHPAKAYRQTPSPPSPRQPLGLHRASEMSAQI</sequence>
<evidence type="ECO:0000256" key="1">
    <source>
        <dbReference type="SAM" id="MobiDB-lite"/>
    </source>
</evidence>
<feature type="region of interest" description="Disordered" evidence="1">
    <location>
        <begin position="84"/>
        <end position="112"/>
    </location>
</feature>
<accession>A0AAN8HM70</accession>
<proteinExistence type="predicted"/>
<dbReference type="AlphaFoldDB" id="A0AAN8HM70"/>
<gene>
    <name evidence="2" type="ORF">CgunFtcFv8_024761</name>
</gene>
<dbReference type="Proteomes" id="UP001331515">
    <property type="component" value="Unassembled WGS sequence"/>
</dbReference>
<reference evidence="2 3" key="1">
    <citation type="journal article" date="2023" name="Mol. Biol. Evol.">
        <title>Genomics of Secondarily Temperate Adaptation in the Only Non-Antarctic Icefish.</title>
        <authorList>
            <person name="Rivera-Colon A.G."/>
            <person name="Rayamajhi N."/>
            <person name="Minhas B.F."/>
            <person name="Madrigal G."/>
            <person name="Bilyk K.T."/>
            <person name="Yoon V."/>
            <person name="Hune M."/>
            <person name="Gregory S."/>
            <person name="Cheng C.H.C."/>
            <person name="Catchen J.M."/>
        </authorList>
    </citation>
    <scope>NUCLEOTIDE SEQUENCE [LARGE SCALE GENOMIC DNA]</scope>
    <source>
        <tissue evidence="2">White muscle</tissue>
    </source>
</reference>
<keyword evidence="3" id="KW-1185">Reference proteome</keyword>
<evidence type="ECO:0000313" key="3">
    <source>
        <dbReference type="Proteomes" id="UP001331515"/>
    </source>
</evidence>
<dbReference type="EMBL" id="JAURVH010001523">
    <property type="protein sequence ID" value="KAK5921021.1"/>
    <property type="molecule type" value="Genomic_DNA"/>
</dbReference>
<protein>
    <submittedName>
        <fullName evidence="2">Uncharacterized protein</fullName>
    </submittedName>
</protein>
<evidence type="ECO:0000313" key="2">
    <source>
        <dbReference type="EMBL" id="KAK5921021.1"/>
    </source>
</evidence>
<name>A0AAN8HM70_CHAGU</name>
<comment type="caution">
    <text evidence="2">The sequence shown here is derived from an EMBL/GenBank/DDBJ whole genome shotgun (WGS) entry which is preliminary data.</text>
</comment>